<comment type="caution">
    <text evidence="2">The sequence shown here is derived from an EMBL/GenBank/DDBJ whole genome shotgun (WGS) entry which is preliminary data.</text>
</comment>
<feature type="compositionally biased region" description="Low complexity" evidence="1">
    <location>
        <begin position="68"/>
        <end position="81"/>
    </location>
</feature>
<gene>
    <name evidence="2" type="ORF">D2T29_22530</name>
</gene>
<feature type="region of interest" description="Disordered" evidence="1">
    <location>
        <begin position="58"/>
        <end position="88"/>
    </location>
</feature>
<proteinExistence type="predicted"/>
<reference evidence="2 3" key="1">
    <citation type="submission" date="2019-01" db="EMBL/GenBank/DDBJ databases">
        <title>Sinorhodobacter populi sp. nov. isolated from the symptomatic bark tissue of Populus euramericana canker.</title>
        <authorList>
            <person name="Xu G."/>
        </authorList>
    </citation>
    <scope>NUCLEOTIDE SEQUENCE [LARGE SCALE GENOMIC DNA]</scope>
    <source>
        <strain evidence="2 3">07D10-4-3</strain>
    </source>
</reference>
<dbReference type="AlphaFoldDB" id="A0A443JWF8"/>
<evidence type="ECO:0000256" key="1">
    <source>
        <dbReference type="SAM" id="MobiDB-lite"/>
    </source>
</evidence>
<accession>A0A443JWF8</accession>
<name>A0A443JWF8_9RHOB</name>
<evidence type="ECO:0000313" key="2">
    <source>
        <dbReference type="EMBL" id="RWR24852.1"/>
    </source>
</evidence>
<dbReference type="Proteomes" id="UP000284451">
    <property type="component" value="Unassembled WGS sequence"/>
</dbReference>
<organism evidence="2 3">
    <name type="scientific">Paenirhodobacter populi</name>
    <dbReference type="NCBI Taxonomy" id="2306993"/>
    <lineage>
        <taxon>Bacteria</taxon>
        <taxon>Pseudomonadati</taxon>
        <taxon>Pseudomonadota</taxon>
        <taxon>Alphaproteobacteria</taxon>
        <taxon>Rhodobacterales</taxon>
        <taxon>Rhodobacter group</taxon>
        <taxon>Paenirhodobacter</taxon>
    </lineage>
</organism>
<protein>
    <submittedName>
        <fullName evidence="2">Uncharacterized protein</fullName>
    </submittedName>
</protein>
<dbReference type="EMBL" id="SAUY01000095">
    <property type="protein sequence ID" value="RWR24852.1"/>
    <property type="molecule type" value="Genomic_DNA"/>
</dbReference>
<evidence type="ECO:0000313" key="3">
    <source>
        <dbReference type="Proteomes" id="UP000284451"/>
    </source>
</evidence>
<reference evidence="2 3" key="2">
    <citation type="submission" date="2019-01" db="EMBL/GenBank/DDBJ databases">
        <authorList>
            <person name="Li Y."/>
        </authorList>
    </citation>
    <scope>NUCLEOTIDE SEQUENCE [LARGE SCALE GENOMIC DNA]</scope>
    <source>
        <strain evidence="2 3">07D10-4-3</strain>
    </source>
</reference>
<sequence length="108" mass="11936">MVVSYIEERLLDPNRLETLLGSILGRRSDQAERRHEHIAELQRRAAESDLRLKRLYEASRRSSPIPPATASCPATSAPGSTCRPASAPCPVPARWSAKPFRATTAGIW</sequence>